<feature type="domain" description="Zinc finger CHCC-type" evidence="1">
    <location>
        <begin position="37"/>
        <end position="60"/>
    </location>
</feature>
<keyword evidence="2" id="KW-0479">Metal-binding</keyword>
<dbReference type="Gene3D" id="2.60.260.40">
    <property type="entry name" value="q5lls5 like domains"/>
    <property type="match status" value="1"/>
</dbReference>
<dbReference type="EMBL" id="QFXC01000013">
    <property type="protein sequence ID" value="RDH81548.1"/>
    <property type="molecule type" value="Genomic_DNA"/>
</dbReference>
<keyword evidence="2" id="KW-0863">Zinc-finger</keyword>
<evidence type="ECO:0000313" key="2">
    <source>
        <dbReference type="EMBL" id="RDH81548.1"/>
    </source>
</evidence>
<proteinExistence type="predicted"/>
<dbReference type="InterPro" id="IPR019401">
    <property type="entry name" value="Znf_CHCC"/>
</dbReference>
<evidence type="ECO:0000313" key="3">
    <source>
        <dbReference type="Proteomes" id="UP000254266"/>
    </source>
</evidence>
<sequence>MTAQEKLSTPNEKNKYEVTEDDVPVHCPMPGTSLWNSHPQVFIALDDDGEGKCPYCGAEYHLKK</sequence>
<accession>A0A370D9H8</accession>
<evidence type="ECO:0000259" key="1">
    <source>
        <dbReference type="Pfam" id="PF10276"/>
    </source>
</evidence>
<gene>
    <name evidence="2" type="ORF">DIZ80_15845</name>
</gene>
<keyword evidence="2" id="KW-0862">Zinc</keyword>
<dbReference type="AlphaFoldDB" id="A0A370D9H8"/>
<reference evidence="2 3" key="1">
    <citation type="journal article" date="2018" name="ISME J.">
        <title>Endosymbiont genomes yield clues of tubeworm success.</title>
        <authorList>
            <person name="Li Y."/>
            <person name="Liles M.R."/>
            <person name="Halanych K.M."/>
        </authorList>
    </citation>
    <scope>NUCLEOTIDE SEQUENCE [LARGE SCALE GENOMIC DNA]</scope>
    <source>
        <strain evidence="2">A1464</strain>
    </source>
</reference>
<protein>
    <submittedName>
        <fullName evidence="2">Zinc-finger domain-containing protein</fullName>
    </submittedName>
</protein>
<dbReference type="GO" id="GO:0008270">
    <property type="term" value="F:zinc ion binding"/>
    <property type="evidence" value="ECO:0007669"/>
    <property type="project" value="UniProtKB-KW"/>
</dbReference>
<comment type="caution">
    <text evidence="2">The sequence shown here is derived from an EMBL/GenBank/DDBJ whole genome shotgun (WGS) entry which is preliminary data.</text>
</comment>
<organism evidence="2 3">
    <name type="scientific">endosymbiont of Galathealinum brachiosum</name>
    <dbReference type="NCBI Taxonomy" id="2200906"/>
    <lineage>
        <taxon>Bacteria</taxon>
        <taxon>Pseudomonadati</taxon>
        <taxon>Pseudomonadota</taxon>
        <taxon>Gammaproteobacteria</taxon>
        <taxon>sulfur-oxidizing symbionts</taxon>
    </lineage>
</organism>
<dbReference type="Proteomes" id="UP000254266">
    <property type="component" value="Unassembled WGS sequence"/>
</dbReference>
<keyword evidence="3" id="KW-1185">Reference proteome</keyword>
<name>A0A370D9H8_9GAMM</name>
<dbReference type="Pfam" id="PF10276">
    <property type="entry name" value="zf-CHCC"/>
    <property type="match status" value="1"/>
</dbReference>